<dbReference type="InterPro" id="IPR000569">
    <property type="entry name" value="HECT_dom"/>
</dbReference>
<keyword evidence="4 5" id="KW-0833">Ubl conjugation pathway</keyword>
<feature type="compositionally biased region" description="Basic and acidic residues" evidence="6">
    <location>
        <begin position="74"/>
        <end position="89"/>
    </location>
</feature>
<proteinExistence type="predicted"/>
<feature type="compositionally biased region" description="Polar residues" evidence="6">
    <location>
        <begin position="464"/>
        <end position="479"/>
    </location>
</feature>
<dbReference type="Gene3D" id="3.30.2410.10">
    <property type="entry name" value="Hect, E3 ligase catalytic domain"/>
    <property type="match status" value="1"/>
</dbReference>
<dbReference type="GO" id="GO:0000209">
    <property type="term" value="P:protein polyubiquitination"/>
    <property type="evidence" value="ECO:0007669"/>
    <property type="project" value="InterPro"/>
</dbReference>
<dbReference type="Gene3D" id="3.30.2160.10">
    <property type="entry name" value="Hect, E3 ligase catalytic domain"/>
    <property type="match status" value="1"/>
</dbReference>
<dbReference type="PANTHER" id="PTHR45700">
    <property type="entry name" value="UBIQUITIN-PROTEIN LIGASE E3C"/>
    <property type="match status" value="1"/>
</dbReference>
<gene>
    <name evidence="8" type="ORF">AX774_g60</name>
</gene>
<feature type="compositionally biased region" description="Basic and acidic residues" evidence="6">
    <location>
        <begin position="183"/>
        <end position="206"/>
    </location>
</feature>
<accession>A0A1R1PZK9</accession>
<dbReference type="AlphaFoldDB" id="A0A1R1PZK9"/>
<name>A0A1R1PZK9_ZANCU</name>
<keyword evidence="3" id="KW-0808">Transferase</keyword>
<dbReference type="Proteomes" id="UP000188320">
    <property type="component" value="Unassembled WGS sequence"/>
</dbReference>
<evidence type="ECO:0000313" key="8">
    <source>
        <dbReference type="EMBL" id="OMH86374.1"/>
    </source>
</evidence>
<feature type="region of interest" description="Disordered" evidence="6">
    <location>
        <begin position="268"/>
        <end position="288"/>
    </location>
</feature>
<comment type="caution">
    <text evidence="8">The sequence shown here is derived from an EMBL/GenBank/DDBJ whole genome shotgun (WGS) entry which is preliminary data.</text>
</comment>
<protein>
    <recommendedName>
        <fullName evidence="2">HECT-type E3 ubiquitin transferase</fullName>
        <ecNumber evidence="2">2.3.2.26</ecNumber>
    </recommendedName>
</protein>
<dbReference type="Gene3D" id="3.90.1750.10">
    <property type="entry name" value="Hect, E3 ligase catalytic domains"/>
    <property type="match status" value="2"/>
</dbReference>
<feature type="domain" description="HECT" evidence="7">
    <location>
        <begin position="760"/>
        <end position="1138"/>
    </location>
</feature>
<feature type="active site" description="Glycyl thioester intermediate" evidence="5">
    <location>
        <position position="1106"/>
    </location>
</feature>
<evidence type="ECO:0000256" key="3">
    <source>
        <dbReference type="ARBA" id="ARBA00022679"/>
    </source>
</evidence>
<feature type="compositionally biased region" description="Basic and acidic residues" evidence="6">
    <location>
        <begin position="103"/>
        <end position="115"/>
    </location>
</feature>
<dbReference type="PANTHER" id="PTHR45700:SF8">
    <property type="entry name" value="HECT-TYPE E3 UBIQUITIN TRANSFERASE"/>
    <property type="match status" value="1"/>
</dbReference>
<evidence type="ECO:0000259" key="7">
    <source>
        <dbReference type="PROSITE" id="PS50237"/>
    </source>
</evidence>
<dbReference type="SMART" id="SM00119">
    <property type="entry name" value="HECTc"/>
    <property type="match status" value="1"/>
</dbReference>
<sequence length="1138" mass="127592">MSERKTLCLENMVKTTKQYIDILVKIQTGAQWGNEGIQEKIPLNHGKAKVGAKPQRRTMVNNDSGSSNSNLSKLIDRSKKVEKKQREIIETGPQRSGSSTSLKFKDVGIEMKGNDKATLNGLSENNEKISSVSGSKQVQIKKEGKNSNNGTKKLGKDAEKAIMYSMDRGISIETPSEQGMGRTKREESGEEKDTEKGKEPKGESKSKIKNKSKNKNLHDVKEDYSDVFGEFLDSENKKIFDNPISLNLQDSSLGKSNEEDNSIEIGTDLKKNPTRTRGISTPNRCLGEGKEPEIDFEEWLRMKGESSTSFSSRNSKSKIVNQNMGTTYEHSSEYSSQHPDSVSLSDIGLLSVSNKPKKKFEHDENVFNIKMMNDLSFGSIDSQITKSFNNTRPVYRPGKVSDHTTHQQGNPIAINQRQDKLSAPYNDLKTISRSFSKPEQINMTCLTPVSPSTAGSNDGMVKQPVSSRTNGTPDNNGKNITGHKNRNSLCGFTETEKLRRSNFLNTDTEFALDFSKPKKSQPNLHNQHNRIPLHTRNGIRNRDTIFQNENRTTFMRTNQHQGIRKNSAILGSNTPISTGGGSGGLSFTDYVVGDDGIFYPKTYSKLFHGDCWALTAASKAMELFYLSNSLRSSKRRLPENLFLSNELVKLDLTTDFLALQRAQQKKHSGFSICQYPFLISLSSKVKILNDDTARQMKLHVKDALIDAIFMNPRPVTNFYEADSPSNSSDHLYGHAKTLRLMLNVRRSCLADDSLRQLSTLEADLKKPLKINFVGEDGVDAGGLTKEWFMLLVRELTNPLNAMFFVQPDSPQSALWFNPASLESSDQYFLFGVVVGLAIYNGSVLDLSFPRAVYKKLLDLNTYDLHSILSRNPVAPPPRKHLRVGYSSLYKLSSALSLVSSFTRARLQLSEMLDDLAEFNPGLVRGFRALLAYPNDDVQDVFCLTFEASYDAFGDPVCVPLVENGHQILVTRENRYEYVQRYCHWWLDTAIARQFEPFRRGFYLVCGGPALCLFLASELELLVRGSEAPISVSDLKSIAEYTSISESDPLIANLWSIVEELDPNLRRQFFAFITGNNRMPSSAHPRIKLKIVLLGDDETRLPIARTCFNQLGIYSYSTIELFRDKLLTAICNSSGFALK</sequence>
<evidence type="ECO:0000313" key="9">
    <source>
        <dbReference type="Proteomes" id="UP000188320"/>
    </source>
</evidence>
<feature type="compositionally biased region" description="Polar residues" evidence="6">
    <location>
        <begin position="120"/>
        <end position="138"/>
    </location>
</feature>
<feature type="region of interest" description="Disordered" evidence="6">
    <location>
        <begin position="449"/>
        <end position="488"/>
    </location>
</feature>
<dbReference type="OrthoDB" id="8068875at2759"/>
<dbReference type="Pfam" id="PF00632">
    <property type="entry name" value="HECT"/>
    <property type="match status" value="1"/>
</dbReference>
<feature type="compositionally biased region" description="Low complexity" evidence="6">
    <location>
        <begin position="61"/>
        <end position="72"/>
    </location>
</feature>
<dbReference type="SUPFAM" id="SSF56204">
    <property type="entry name" value="Hect, E3 ligase catalytic domain"/>
    <property type="match status" value="1"/>
</dbReference>
<evidence type="ECO:0000256" key="6">
    <source>
        <dbReference type="SAM" id="MobiDB-lite"/>
    </source>
</evidence>
<organism evidence="8 9">
    <name type="scientific">Zancudomyces culisetae</name>
    <name type="common">Gut fungus</name>
    <name type="synonym">Smittium culisetae</name>
    <dbReference type="NCBI Taxonomy" id="1213189"/>
    <lineage>
        <taxon>Eukaryota</taxon>
        <taxon>Fungi</taxon>
        <taxon>Fungi incertae sedis</taxon>
        <taxon>Zoopagomycota</taxon>
        <taxon>Kickxellomycotina</taxon>
        <taxon>Harpellomycetes</taxon>
        <taxon>Harpellales</taxon>
        <taxon>Legeriomycetaceae</taxon>
        <taxon>Zancudomyces</taxon>
    </lineage>
</organism>
<evidence type="ECO:0000256" key="1">
    <source>
        <dbReference type="ARBA" id="ARBA00000885"/>
    </source>
</evidence>
<keyword evidence="9" id="KW-1185">Reference proteome</keyword>
<dbReference type="InterPro" id="IPR044611">
    <property type="entry name" value="E3A/B/C-like"/>
</dbReference>
<evidence type="ECO:0000256" key="4">
    <source>
        <dbReference type="ARBA" id="ARBA00022786"/>
    </source>
</evidence>
<dbReference type="PROSITE" id="PS50237">
    <property type="entry name" value="HECT"/>
    <property type="match status" value="1"/>
</dbReference>
<feature type="region of interest" description="Disordered" evidence="6">
    <location>
        <begin position="51"/>
        <end position="214"/>
    </location>
</feature>
<dbReference type="EC" id="2.3.2.26" evidence="2"/>
<comment type="catalytic activity">
    <reaction evidence="1">
        <text>S-ubiquitinyl-[E2 ubiquitin-conjugating enzyme]-L-cysteine + [acceptor protein]-L-lysine = [E2 ubiquitin-conjugating enzyme]-L-cysteine + N(6)-ubiquitinyl-[acceptor protein]-L-lysine.</text>
        <dbReference type="EC" id="2.3.2.26"/>
    </reaction>
</comment>
<feature type="compositionally biased region" description="Polar residues" evidence="6">
    <location>
        <begin position="93"/>
        <end position="102"/>
    </location>
</feature>
<reference evidence="9" key="1">
    <citation type="submission" date="2017-01" db="EMBL/GenBank/DDBJ databases">
        <authorList>
            <person name="Wang Y."/>
            <person name="White M."/>
            <person name="Kvist S."/>
            <person name="Moncalvo J.-M."/>
        </authorList>
    </citation>
    <scope>NUCLEOTIDE SEQUENCE [LARGE SCALE GENOMIC DNA]</scope>
    <source>
        <strain evidence="9">COL-18-3</strain>
    </source>
</reference>
<dbReference type="GO" id="GO:0061630">
    <property type="term" value="F:ubiquitin protein ligase activity"/>
    <property type="evidence" value="ECO:0007669"/>
    <property type="project" value="UniProtKB-EC"/>
</dbReference>
<evidence type="ECO:0000256" key="2">
    <source>
        <dbReference type="ARBA" id="ARBA00012485"/>
    </source>
</evidence>
<dbReference type="CDD" id="cd00078">
    <property type="entry name" value="HECTc"/>
    <property type="match status" value="1"/>
</dbReference>
<evidence type="ECO:0000256" key="5">
    <source>
        <dbReference type="PROSITE-ProRule" id="PRU00104"/>
    </source>
</evidence>
<dbReference type="EMBL" id="LSSK01000006">
    <property type="protein sequence ID" value="OMH86374.1"/>
    <property type="molecule type" value="Genomic_DNA"/>
</dbReference>
<dbReference type="InterPro" id="IPR035983">
    <property type="entry name" value="Hect_E3_ubiquitin_ligase"/>
</dbReference>